<keyword evidence="21" id="KW-1185">Reference proteome</keyword>
<feature type="domain" description="Ig-like" evidence="19">
    <location>
        <begin position="43"/>
        <end position="144"/>
    </location>
</feature>
<dbReference type="InterPro" id="IPR013098">
    <property type="entry name" value="Ig_I-set"/>
</dbReference>
<dbReference type="GO" id="GO:0004714">
    <property type="term" value="F:transmembrane receptor protein tyrosine kinase activity"/>
    <property type="evidence" value="ECO:0007669"/>
    <property type="project" value="UniProtKB-EC"/>
</dbReference>
<evidence type="ECO:0000256" key="11">
    <source>
        <dbReference type="ARBA" id="ARBA00022989"/>
    </source>
</evidence>
<feature type="domain" description="Ig-like" evidence="19">
    <location>
        <begin position="257"/>
        <end position="356"/>
    </location>
</feature>
<keyword evidence="3" id="KW-0597">Phosphoprotein</keyword>
<dbReference type="Gene3D" id="2.60.40.10">
    <property type="entry name" value="Immunoglobulins"/>
    <property type="match status" value="4"/>
</dbReference>
<keyword evidence="14" id="KW-1015">Disulfide bond</keyword>
<keyword evidence="15" id="KW-0675">Receptor</keyword>
<evidence type="ECO:0000256" key="15">
    <source>
        <dbReference type="ARBA" id="ARBA00023170"/>
    </source>
</evidence>
<accession>A0A913Z1E1</accession>
<dbReference type="Proteomes" id="UP000887568">
    <property type="component" value="Unplaced"/>
</dbReference>
<dbReference type="OrthoDB" id="6019866at2759"/>
<dbReference type="OMA" id="WERFNIS"/>
<keyword evidence="9" id="KW-0418">Kinase</keyword>
<dbReference type="InterPro" id="IPR036179">
    <property type="entry name" value="Ig-like_dom_sf"/>
</dbReference>
<comment type="subcellular location">
    <subcellularLocation>
        <location evidence="1">Membrane</location>
        <topology evidence="1">Single-pass membrane protein</topology>
    </subcellularLocation>
</comment>
<evidence type="ECO:0000256" key="8">
    <source>
        <dbReference type="ARBA" id="ARBA00022741"/>
    </source>
</evidence>
<dbReference type="EnsemblMetazoa" id="XM_038189781.1">
    <property type="protein sequence ID" value="XP_038045709.1"/>
    <property type="gene ID" value="LOC119720196"/>
</dbReference>
<dbReference type="EnsemblMetazoa" id="XM_038189780.1">
    <property type="protein sequence ID" value="XP_038045708.1"/>
    <property type="gene ID" value="LOC119720196"/>
</dbReference>
<dbReference type="SMART" id="SM00409">
    <property type="entry name" value="IG"/>
    <property type="match status" value="4"/>
</dbReference>
<evidence type="ECO:0000259" key="19">
    <source>
        <dbReference type="PROSITE" id="PS50835"/>
    </source>
</evidence>
<proteinExistence type="predicted"/>
<evidence type="ECO:0000256" key="7">
    <source>
        <dbReference type="ARBA" id="ARBA00022737"/>
    </source>
</evidence>
<evidence type="ECO:0000256" key="14">
    <source>
        <dbReference type="ARBA" id="ARBA00023157"/>
    </source>
</evidence>
<evidence type="ECO:0000256" key="18">
    <source>
        <dbReference type="SAM" id="SignalP"/>
    </source>
</evidence>
<feature type="domain" description="Ig-like" evidence="19">
    <location>
        <begin position="363"/>
        <end position="461"/>
    </location>
</feature>
<dbReference type="AlphaFoldDB" id="A0A913Z1E1"/>
<evidence type="ECO:0000256" key="13">
    <source>
        <dbReference type="ARBA" id="ARBA00023137"/>
    </source>
</evidence>
<dbReference type="GO" id="GO:0005524">
    <property type="term" value="F:ATP binding"/>
    <property type="evidence" value="ECO:0007669"/>
    <property type="project" value="UniProtKB-KW"/>
</dbReference>
<evidence type="ECO:0000313" key="20">
    <source>
        <dbReference type="EnsemblMetazoa" id="XP_038045709.1"/>
    </source>
</evidence>
<keyword evidence="6 18" id="KW-0732">Signal</keyword>
<evidence type="ECO:0000256" key="1">
    <source>
        <dbReference type="ARBA" id="ARBA00004167"/>
    </source>
</evidence>
<feature type="signal peptide" evidence="18">
    <location>
        <begin position="1"/>
        <end position="29"/>
    </location>
</feature>
<name>A0A913Z1E1_PATMI</name>
<dbReference type="GeneID" id="119720196"/>
<reference evidence="20" key="1">
    <citation type="submission" date="2022-11" db="UniProtKB">
        <authorList>
            <consortium name="EnsemblMetazoa"/>
        </authorList>
    </citation>
    <scope>IDENTIFICATION</scope>
</reference>
<dbReference type="PROSITE" id="PS50835">
    <property type="entry name" value="IG_LIKE"/>
    <property type="match status" value="4"/>
</dbReference>
<keyword evidence="10" id="KW-0067">ATP-binding</keyword>
<dbReference type="PIRSF" id="PIRSF000615">
    <property type="entry name" value="TyrPK_CSF1-R"/>
    <property type="match status" value="1"/>
</dbReference>
<dbReference type="GO" id="GO:0016020">
    <property type="term" value="C:membrane"/>
    <property type="evidence" value="ECO:0007669"/>
    <property type="project" value="UniProtKB-SubCell"/>
</dbReference>
<evidence type="ECO:0000256" key="10">
    <source>
        <dbReference type="ARBA" id="ARBA00022840"/>
    </source>
</evidence>
<dbReference type="SUPFAM" id="SSF48726">
    <property type="entry name" value="Immunoglobulin"/>
    <property type="match status" value="4"/>
</dbReference>
<dbReference type="FunFam" id="2.60.40.10:FF:000020">
    <property type="entry name" value="Fibroblast growth factor receptor"/>
    <property type="match status" value="4"/>
</dbReference>
<dbReference type="InterPro" id="IPR051170">
    <property type="entry name" value="Neural/epithelial_adhesion"/>
</dbReference>
<keyword evidence="11" id="KW-1133">Transmembrane helix</keyword>
<keyword evidence="13" id="KW-0829">Tyrosine-protein kinase</keyword>
<feature type="chain" id="PRO_5038275578" description="receptor protein-tyrosine kinase" evidence="18">
    <location>
        <begin position="30"/>
        <end position="506"/>
    </location>
</feature>
<evidence type="ECO:0000256" key="6">
    <source>
        <dbReference type="ARBA" id="ARBA00022729"/>
    </source>
</evidence>
<feature type="domain" description="Ig-like" evidence="19">
    <location>
        <begin position="151"/>
        <end position="250"/>
    </location>
</feature>
<keyword evidence="5" id="KW-0812">Transmembrane</keyword>
<dbReference type="Pfam" id="PF07679">
    <property type="entry name" value="I-set"/>
    <property type="match status" value="4"/>
</dbReference>
<dbReference type="RefSeq" id="XP_038045708.1">
    <property type="nucleotide sequence ID" value="XM_038189780.1"/>
</dbReference>
<evidence type="ECO:0000256" key="4">
    <source>
        <dbReference type="ARBA" id="ARBA00022679"/>
    </source>
</evidence>
<keyword evidence="4" id="KW-0808">Transferase</keyword>
<keyword evidence="16" id="KW-0325">Glycoprotein</keyword>
<protein>
    <recommendedName>
        <fullName evidence="2">receptor protein-tyrosine kinase</fullName>
        <ecNumber evidence="2">2.7.10.1</ecNumber>
    </recommendedName>
</protein>
<keyword evidence="7" id="KW-0677">Repeat</keyword>
<dbReference type="SMART" id="SM00408">
    <property type="entry name" value="IGc2"/>
    <property type="match status" value="4"/>
</dbReference>
<keyword evidence="8" id="KW-0547">Nucleotide-binding</keyword>
<dbReference type="InterPro" id="IPR003599">
    <property type="entry name" value="Ig_sub"/>
</dbReference>
<dbReference type="PANTHER" id="PTHR12231">
    <property type="entry name" value="CTX-RELATED TYPE I TRANSMEMBRANE PROTEIN"/>
    <property type="match status" value="1"/>
</dbReference>
<dbReference type="InterPro" id="IPR007110">
    <property type="entry name" value="Ig-like_dom"/>
</dbReference>
<keyword evidence="17" id="KW-0393">Immunoglobulin domain</keyword>
<keyword evidence="12" id="KW-0472">Membrane</keyword>
<dbReference type="InterPro" id="IPR003598">
    <property type="entry name" value="Ig_sub2"/>
</dbReference>
<evidence type="ECO:0000256" key="2">
    <source>
        <dbReference type="ARBA" id="ARBA00011902"/>
    </source>
</evidence>
<evidence type="ECO:0000256" key="16">
    <source>
        <dbReference type="ARBA" id="ARBA00023180"/>
    </source>
</evidence>
<dbReference type="EC" id="2.7.10.1" evidence="2"/>
<evidence type="ECO:0000256" key="3">
    <source>
        <dbReference type="ARBA" id="ARBA00022553"/>
    </source>
</evidence>
<dbReference type="PANTHER" id="PTHR12231:SF253">
    <property type="entry name" value="DPR-INTERACTING PROTEIN ETA, ISOFORM B-RELATED"/>
    <property type="match status" value="1"/>
</dbReference>
<dbReference type="InterPro" id="IPR013783">
    <property type="entry name" value="Ig-like_fold"/>
</dbReference>
<evidence type="ECO:0000256" key="17">
    <source>
        <dbReference type="ARBA" id="ARBA00023319"/>
    </source>
</evidence>
<sequence>MDSRGQYKRLVLHGLLILSLVSLYIGSDAASPMDTPDKIATRPVISDMVDQEVSLGSTVTFDCQVMSLTAPTFEWWKADNSSGKEHELGAIPDKIDIIVHNTPLQENVYTQMLRIYGVILEDAGSYKCTAGNNLGTSSESALLTVHEVSRPFMIDMNNQEVSIGSTVTFDCQVMSSTAPSFEWWKIEESGCDRELRAIPDKMDILVNTPLQEDVYSQTLRIYSLSLEDAGSYTCTASNNLGTSSESSLLSVNEDSRPFMIDMNNQEVSVGSTVTFDCQVMSSTAPSFEWWKTDESGSDRELRAFPDKMDILVNTPSQENVYSQTLRIYRVTLKDAGSYICISGNDLGTSSESSLLTVNKASRPFMIAMENKEVIVGSIVTFDCQVMSSTEPAIHWWKTDQSGDTYELSAIQGEIDILNPSQRENVHSLAFRIYSVTSEDAGTYTCIAGNNRGTSTEEAELTIITPELKPTTSGAASLHMKFGAPGTLALTLMAVCGYAFGNHLFFD</sequence>
<organism evidence="20 21">
    <name type="scientific">Patiria miniata</name>
    <name type="common">Bat star</name>
    <name type="synonym">Asterina miniata</name>
    <dbReference type="NCBI Taxonomy" id="46514"/>
    <lineage>
        <taxon>Eukaryota</taxon>
        <taxon>Metazoa</taxon>
        <taxon>Echinodermata</taxon>
        <taxon>Eleutherozoa</taxon>
        <taxon>Asterozoa</taxon>
        <taxon>Asteroidea</taxon>
        <taxon>Valvatacea</taxon>
        <taxon>Valvatida</taxon>
        <taxon>Asterinidae</taxon>
        <taxon>Patiria</taxon>
    </lineage>
</organism>
<dbReference type="RefSeq" id="XP_038045709.1">
    <property type="nucleotide sequence ID" value="XM_038189781.1"/>
</dbReference>
<evidence type="ECO:0000256" key="9">
    <source>
        <dbReference type="ARBA" id="ARBA00022777"/>
    </source>
</evidence>
<evidence type="ECO:0000256" key="12">
    <source>
        <dbReference type="ARBA" id="ARBA00023136"/>
    </source>
</evidence>
<evidence type="ECO:0000256" key="5">
    <source>
        <dbReference type="ARBA" id="ARBA00022692"/>
    </source>
</evidence>
<evidence type="ECO:0000313" key="21">
    <source>
        <dbReference type="Proteomes" id="UP000887568"/>
    </source>
</evidence>